<evidence type="ECO:0000313" key="3">
    <source>
        <dbReference type="Proteomes" id="UP000199527"/>
    </source>
</evidence>
<gene>
    <name evidence="2" type="ORF">SAMN04488540_102163</name>
</gene>
<feature type="signal peptide" evidence="1">
    <location>
        <begin position="1"/>
        <end position="21"/>
    </location>
</feature>
<proteinExistence type="predicted"/>
<dbReference type="OrthoDB" id="6260471at2"/>
<dbReference type="PROSITE" id="PS51257">
    <property type="entry name" value="PROKAR_LIPOPROTEIN"/>
    <property type="match status" value="1"/>
</dbReference>
<dbReference type="Pfam" id="PF03923">
    <property type="entry name" value="Lipoprotein_16"/>
    <property type="match status" value="1"/>
</dbReference>
<dbReference type="InterPro" id="IPR005619">
    <property type="entry name" value="Uncharacterised_YajG"/>
</dbReference>
<keyword evidence="3" id="KW-1185">Reference proteome</keyword>
<protein>
    <submittedName>
        <fullName evidence="2">Uncharacterized lipoprotein</fullName>
    </submittedName>
</protein>
<dbReference type="RefSeq" id="WP_090361844.1">
    <property type="nucleotide sequence ID" value="NZ_FNEM01000002.1"/>
</dbReference>
<reference evidence="3" key="1">
    <citation type="submission" date="2016-10" db="EMBL/GenBank/DDBJ databases">
        <authorList>
            <person name="Varghese N."/>
            <person name="Submissions S."/>
        </authorList>
    </citation>
    <scope>NUCLEOTIDE SEQUENCE [LARGE SCALE GENOMIC DNA]</scope>
    <source>
        <strain evidence="3">DSM 23317</strain>
    </source>
</reference>
<accession>A0A1G8LT01</accession>
<dbReference type="EMBL" id="FNEM01000002">
    <property type="protein sequence ID" value="SDI58832.1"/>
    <property type="molecule type" value="Genomic_DNA"/>
</dbReference>
<keyword evidence="2" id="KW-0449">Lipoprotein</keyword>
<evidence type="ECO:0000256" key="1">
    <source>
        <dbReference type="SAM" id="SignalP"/>
    </source>
</evidence>
<keyword evidence="1" id="KW-0732">Signal</keyword>
<dbReference type="AlphaFoldDB" id="A0A1G8LT01"/>
<sequence length="183" mass="20321">MNKILLIAALLLGGCASTPNTLILAPDAPMVASHSPQGQLRMETVDHRSEQYLVEIRSGDGAAQLLSPAEPPRQLLDKGVRNALTRMGFDIDPAASTQMTLSLDRLVMEVNQTTFKHDANSQLDATVFIDNNGRQLTKRFTVRSNFNGPLKPDMSRIEREMNDRLTQLMTDIVTDAEVQQYLQ</sequence>
<name>A0A1G8LT01_9GAMM</name>
<feature type="chain" id="PRO_5011597676" evidence="1">
    <location>
        <begin position="22"/>
        <end position="183"/>
    </location>
</feature>
<evidence type="ECO:0000313" key="2">
    <source>
        <dbReference type="EMBL" id="SDI58832.1"/>
    </source>
</evidence>
<dbReference type="Proteomes" id="UP000199527">
    <property type="component" value="Unassembled WGS sequence"/>
</dbReference>
<organism evidence="2 3">
    <name type="scientific">Ferrimonas sediminum</name>
    <dbReference type="NCBI Taxonomy" id="718193"/>
    <lineage>
        <taxon>Bacteria</taxon>
        <taxon>Pseudomonadati</taxon>
        <taxon>Pseudomonadota</taxon>
        <taxon>Gammaproteobacteria</taxon>
        <taxon>Alteromonadales</taxon>
        <taxon>Ferrimonadaceae</taxon>
        <taxon>Ferrimonas</taxon>
    </lineage>
</organism>